<dbReference type="Pfam" id="PF00497">
    <property type="entry name" value="SBP_bac_3"/>
    <property type="match status" value="1"/>
</dbReference>
<feature type="compositionally biased region" description="Polar residues" evidence="6">
    <location>
        <begin position="451"/>
        <end position="465"/>
    </location>
</feature>
<evidence type="ECO:0000256" key="2">
    <source>
        <dbReference type="ARBA" id="ARBA00022741"/>
    </source>
</evidence>
<dbReference type="InterPro" id="IPR001638">
    <property type="entry name" value="Solute-binding_3/MltF_N"/>
</dbReference>
<evidence type="ECO:0000259" key="7">
    <source>
        <dbReference type="PROSITE" id="PS50011"/>
    </source>
</evidence>
<dbReference type="Gene3D" id="3.30.200.20">
    <property type="entry name" value="Phosphorylase Kinase, domain 1"/>
    <property type="match status" value="1"/>
</dbReference>
<feature type="binding site" evidence="5">
    <location>
        <position position="75"/>
    </location>
    <ligand>
        <name>ATP</name>
        <dbReference type="ChEBI" id="CHEBI:30616"/>
    </ligand>
</feature>
<dbReference type="Gene3D" id="3.40.190.10">
    <property type="entry name" value="Periplasmic binding protein-like II"/>
    <property type="match status" value="2"/>
</dbReference>
<keyword evidence="2 5" id="KW-0547">Nucleotide-binding</keyword>
<dbReference type="PROSITE" id="PS00109">
    <property type="entry name" value="PROTEIN_KINASE_TYR"/>
    <property type="match status" value="1"/>
</dbReference>
<feature type="region of interest" description="Disordered" evidence="6">
    <location>
        <begin position="444"/>
        <end position="488"/>
    </location>
</feature>
<dbReference type="PROSITE" id="PS00107">
    <property type="entry name" value="PROTEIN_KINASE_ATP"/>
    <property type="match status" value="1"/>
</dbReference>
<feature type="domain" description="Protein kinase" evidence="7">
    <location>
        <begin position="46"/>
        <end position="320"/>
    </location>
</feature>
<dbReference type="PANTHER" id="PTHR43289">
    <property type="entry name" value="MITOGEN-ACTIVATED PROTEIN KINASE KINASE KINASE 20-RELATED"/>
    <property type="match status" value="1"/>
</dbReference>
<dbReference type="PANTHER" id="PTHR43289:SF34">
    <property type="entry name" value="SERINE_THREONINE-PROTEIN KINASE YBDM-RELATED"/>
    <property type="match status" value="1"/>
</dbReference>
<dbReference type="SUPFAM" id="SSF53850">
    <property type="entry name" value="Periplasmic binding protein-like II"/>
    <property type="match status" value="1"/>
</dbReference>
<feature type="compositionally biased region" description="Basic and acidic residues" evidence="6">
    <location>
        <begin position="466"/>
        <end position="479"/>
    </location>
</feature>
<dbReference type="Gene3D" id="1.10.510.10">
    <property type="entry name" value="Transferase(Phosphotransferase) domain 1"/>
    <property type="match status" value="1"/>
</dbReference>
<keyword evidence="1" id="KW-0808">Transferase</keyword>
<dbReference type="EMBL" id="DVHU01000105">
    <property type="protein sequence ID" value="HIR94065.1"/>
    <property type="molecule type" value="Genomic_DNA"/>
</dbReference>
<dbReference type="Pfam" id="PF00069">
    <property type="entry name" value="Pkinase"/>
    <property type="match status" value="1"/>
</dbReference>
<accession>A0A9D1ELD9</accession>
<sequence length="710" mass="77268">MELNLCYSCMKEKGAPGPCPHCGFDESAYEPAPHHLPPGTILYGKYLIGRVLGEGGFGITYVGWDLNLEMKVAVKEYYPNGFVTRDNGRANTLTILTGPRGEFFQKGVEKFVEEARRLAKFWRLPGIVAVKDYFQENKTAYIVMEFVQGSTLKEILKSASGGRLPAEQIFQMMRPVMKSLDKVHEAGLIHRDISPDNLMVDREGQVMLIDFGAARDFLAEGEKSLSVMLKPGYAPEEQYRSRGKQGPWTDVYSLCATMYRAITGQVPEESLDRLAEDTLKRPSQLGVSLSGWQEKALMKGLAVFQKDRLQSMKELEAALYTEPKEEKQEKEETSQRKEEAPQEQEDSDITRRVRPASQEEMEKKPAGQESAEPAAQGPAEPVGQENAGTAGQENVETVAQDPAKTAGKDYVASAGGKSGGKGKLLAAGLAAVAAVVIAVAALGGGKKDSESQSARESSDTPSQTTREPDSEPEGNKESGDTEVSSNGTFRIGVYGNSIPSSYLGEDGNCRGVEIDVAQEIAESLGMDLEVQVLGAVMLDGEYVKMALDSGEIDCFAGFSHTPERESLMAFSDPYMTADLAVLVNREAQAASSPEDLSGLTAIAVQRDSDAHGYCTYTYSSTVAYDKLADAVSALEKNEVDCVLTSEATARKLAADNERLEALEEPLEIAEPSCFCVQRDNQELLDQINEVIGSLEEQGKIDEFIIRHTLG</sequence>
<dbReference type="InterPro" id="IPR017441">
    <property type="entry name" value="Protein_kinase_ATP_BS"/>
</dbReference>
<reference evidence="8" key="2">
    <citation type="journal article" date="2021" name="PeerJ">
        <title>Extensive microbial diversity within the chicken gut microbiome revealed by metagenomics and culture.</title>
        <authorList>
            <person name="Gilroy R."/>
            <person name="Ravi A."/>
            <person name="Getino M."/>
            <person name="Pursley I."/>
            <person name="Horton D.L."/>
            <person name="Alikhan N.F."/>
            <person name="Baker D."/>
            <person name="Gharbi K."/>
            <person name="Hall N."/>
            <person name="Watson M."/>
            <person name="Adriaenssens E.M."/>
            <person name="Foster-Nyarko E."/>
            <person name="Jarju S."/>
            <person name="Secka A."/>
            <person name="Antonio M."/>
            <person name="Oren A."/>
            <person name="Chaudhuri R.R."/>
            <person name="La Ragione R."/>
            <person name="Hildebrand F."/>
            <person name="Pallen M.J."/>
        </authorList>
    </citation>
    <scope>NUCLEOTIDE SEQUENCE</scope>
    <source>
        <strain evidence="8">ChiSxjej1B13-7041</strain>
    </source>
</reference>
<dbReference type="CDD" id="cd14014">
    <property type="entry name" value="STKc_PknB_like"/>
    <property type="match status" value="1"/>
</dbReference>
<evidence type="ECO:0000256" key="6">
    <source>
        <dbReference type="SAM" id="MobiDB-lite"/>
    </source>
</evidence>
<dbReference type="AlphaFoldDB" id="A0A9D1ELD9"/>
<proteinExistence type="predicted"/>
<name>A0A9D1ELD9_9FIRM</name>
<feature type="compositionally biased region" description="Basic and acidic residues" evidence="6">
    <location>
        <begin position="317"/>
        <end position="340"/>
    </location>
</feature>
<evidence type="ECO:0000313" key="9">
    <source>
        <dbReference type="Proteomes" id="UP000886841"/>
    </source>
</evidence>
<dbReference type="InterPro" id="IPR000719">
    <property type="entry name" value="Prot_kinase_dom"/>
</dbReference>
<keyword evidence="4 5" id="KW-0067">ATP-binding</keyword>
<gene>
    <name evidence="8" type="ORF">IAB98_11670</name>
</gene>
<dbReference type="InterPro" id="IPR008266">
    <property type="entry name" value="Tyr_kinase_AS"/>
</dbReference>
<evidence type="ECO:0000256" key="4">
    <source>
        <dbReference type="ARBA" id="ARBA00022840"/>
    </source>
</evidence>
<dbReference type="SUPFAM" id="SSF56112">
    <property type="entry name" value="Protein kinase-like (PK-like)"/>
    <property type="match status" value="1"/>
</dbReference>
<organism evidence="8 9">
    <name type="scientific">Candidatus Egerieimonas intestinavium</name>
    <dbReference type="NCBI Taxonomy" id="2840777"/>
    <lineage>
        <taxon>Bacteria</taxon>
        <taxon>Bacillati</taxon>
        <taxon>Bacillota</taxon>
        <taxon>Clostridia</taxon>
        <taxon>Lachnospirales</taxon>
        <taxon>Lachnospiraceae</taxon>
        <taxon>Lachnospiraceae incertae sedis</taxon>
        <taxon>Candidatus Egerieimonas</taxon>
    </lineage>
</organism>
<protein>
    <submittedName>
        <fullName evidence="8">Transporter substrate-binding domain-containing protein</fullName>
    </submittedName>
</protein>
<evidence type="ECO:0000256" key="3">
    <source>
        <dbReference type="ARBA" id="ARBA00022777"/>
    </source>
</evidence>
<dbReference type="GO" id="GO:0004674">
    <property type="term" value="F:protein serine/threonine kinase activity"/>
    <property type="evidence" value="ECO:0007669"/>
    <property type="project" value="TreeGrafter"/>
</dbReference>
<evidence type="ECO:0000256" key="1">
    <source>
        <dbReference type="ARBA" id="ARBA00022679"/>
    </source>
</evidence>
<dbReference type="GO" id="GO:0005524">
    <property type="term" value="F:ATP binding"/>
    <property type="evidence" value="ECO:0007669"/>
    <property type="project" value="UniProtKB-UniRule"/>
</dbReference>
<reference evidence="8" key="1">
    <citation type="submission" date="2020-10" db="EMBL/GenBank/DDBJ databases">
        <authorList>
            <person name="Gilroy R."/>
        </authorList>
    </citation>
    <scope>NUCLEOTIDE SEQUENCE</scope>
    <source>
        <strain evidence="8">ChiSxjej1B13-7041</strain>
    </source>
</reference>
<dbReference type="Proteomes" id="UP000886841">
    <property type="component" value="Unassembled WGS sequence"/>
</dbReference>
<dbReference type="SMART" id="SM00062">
    <property type="entry name" value="PBPb"/>
    <property type="match status" value="1"/>
</dbReference>
<dbReference type="InterPro" id="IPR011009">
    <property type="entry name" value="Kinase-like_dom_sf"/>
</dbReference>
<feature type="region of interest" description="Disordered" evidence="6">
    <location>
        <begin position="317"/>
        <end position="390"/>
    </location>
</feature>
<evidence type="ECO:0000313" key="8">
    <source>
        <dbReference type="EMBL" id="HIR94065.1"/>
    </source>
</evidence>
<evidence type="ECO:0000256" key="5">
    <source>
        <dbReference type="PROSITE-ProRule" id="PRU10141"/>
    </source>
</evidence>
<keyword evidence="3" id="KW-0418">Kinase</keyword>
<dbReference type="CDD" id="cd13530">
    <property type="entry name" value="PBP2_peptides_like"/>
    <property type="match status" value="1"/>
</dbReference>
<comment type="caution">
    <text evidence="8">The sequence shown here is derived from an EMBL/GenBank/DDBJ whole genome shotgun (WGS) entry which is preliminary data.</text>
</comment>
<dbReference type="PROSITE" id="PS50011">
    <property type="entry name" value="PROTEIN_KINASE_DOM"/>
    <property type="match status" value="1"/>
</dbReference>